<accession>A0ABS4E659</accession>
<proteinExistence type="predicted"/>
<name>A0ABS4E659_9HYPH</name>
<dbReference type="RefSeq" id="WP_209949275.1">
    <property type="nucleotide sequence ID" value="NZ_JAGGJU010000018.1"/>
</dbReference>
<evidence type="ECO:0000313" key="2">
    <source>
        <dbReference type="Proteomes" id="UP000759443"/>
    </source>
</evidence>
<reference evidence="1 2" key="1">
    <citation type="submission" date="2021-03" db="EMBL/GenBank/DDBJ databases">
        <title>Genomic Encyclopedia of Type Strains, Phase IV (KMG-IV): sequencing the most valuable type-strain genomes for metagenomic binning, comparative biology and taxonomic classification.</title>
        <authorList>
            <person name="Goeker M."/>
        </authorList>
    </citation>
    <scope>NUCLEOTIDE SEQUENCE [LARGE SCALE GENOMIC DNA]</scope>
    <source>
        <strain evidence="1 2">DSM 21600</strain>
    </source>
</reference>
<gene>
    <name evidence="1" type="ORF">J2Z17_004897</name>
</gene>
<organism evidence="1 2">
    <name type="scientific">Rhizobium halophytocola</name>
    <dbReference type="NCBI Taxonomy" id="735519"/>
    <lineage>
        <taxon>Bacteria</taxon>
        <taxon>Pseudomonadati</taxon>
        <taxon>Pseudomonadota</taxon>
        <taxon>Alphaproteobacteria</taxon>
        <taxon>Hyphomicrobiales</taxon>
        <taxon>Rhizobiaceae</taxon>
        <taxon>Rhizobium/Agrobacterium group</taxon>
        <taxon>Rhizobium</taxon>
    </lineage>
</organism>
<protein>
    <submittedName>
        <fullName evidence="1">Uncharacterized protein</fullName>
    </submittedName>
</protein>
<dbReference type="Proteomes" id="UP000759443">
    <property type="component" value="Unassembled WGS sequence"/>
</dbReference>
<evidence type="ECO:0000313" key="1">
    <source>
        <dbReference type="EMBL" id="MBP1853436.1"/>
    </source>
</evidence>
<comment type="caution">
    <text evidence="1">The sequence shown here is derived from an EMBL/GenBank/DDBJ whole genome shotgun (WGS) entry which is preliminary data.</text>
</comment>
<dbReference type="EMBL" id="JAGGJU010000018">
    <property type="protein sequence ID" value="MBP1853436.1"/>
    <property type="molecule type" value="Genomic_DNA"/>
</dbReference>
<sequence>MSKAGSPIHIPFRSYDDFVHEVYSTREDVVRWDEEAIKIDSFYGDATPGFYASFEAIMNQYAFLIRCIEGEETMDEAITGLMRSSWEATYEKSVERGMAQHPFFHLFIQVKEEAVSSNMLFGPDGRKREKEIANAVDNLKQRYSDVDERSEEGFAIDKILMNLDPFIYASLIDNVRYKFIVAKQIFNFPSRYRDALYENRPLLERMNCIKKYIYSPNSIGTPVSLFYENIDNYGAEFSSLV</sequence>
<keyword evidence="2" id="KW-1185">Reference proteome</keyword>